<sequence>MNTTPNIIVSLFPDHAFATVASLVCASSAPSGSLEGYILHPCRNILVLQNQNQESEQHFSSLKTTCLNC</sequence>
<dbReference type="Proteomes" id="UP001396334">
    <property type="component" value="Unassembled WGS sequence"/>
</dbReference>
<gene>
    <name evidence="1" type="ORF">V6N11_072853</name>
    <name evidence="2" type="ORF">V6N11_072854</name>
</gene>
<evidence type="ECO:0000313" key="3">
    <source>
        <dbReference type="Proteomes" id="UP001396334"/>
    </source>
</evidence>
<organism evidence="2 3">
    <name type="scientific">Hibiscus sabdariffa</name>
    <name type="common">roselle</name>
    <dbReference type="NCBI Taxonomy" id="183260"/>
    <lineage>
        <taxon>Eukaryota</taxon>
        <taxon>Viridiplantae</taxon>
        <taxon>Streptophyta</taxon>
        <taxon>Embryophyta</taxon>
        <taxon>Tracheophyta</taxon>
        <taxon>Spermatophyta</taxon>
        <taxon>Magnoliopsida</taxon>
        <taxon>eudicotyledons</taxon>
        <taxon>Gunneridae</taxon>
        <taxon>Pentapetalae</taxon>
        <taxon>rosids</taxon>
        <taxon>malvids</taxon>
        <taxon>Malvales</taxon>
        <taxon>Malvaceae</taxon>
        <taxon>Malvoideae</taxon>
        <taxon>Hibiscus</taxon>
    </lineage>
</organism>
<keyword evidence="3" id="KW-1185">Reference proteome</keyword>
<evidence type="ECO:0000313" key="1">
    <source>
        <dbReference type="EMBL" id="KAK8480391.1"/>
    </source>
</evidence>
<reference evidence="2 3" key="1">
    <citation type="journal article" date="2024" name="G3 (Bethesda)">
        <title>Genome assembly of Hibiscus sabdariffa L. provides insights into metabolisms of medicinal natural products.</title>
        <authorList>
            <person name="Kim T."/>
        </authorList>
    </citation>
    <scope>NUCLEOTIDE SEQUENCE [LARGE SCALE GENOMIC DNA]</scope>
    <source>
        <strain evidence="2">TK-2024</strain>
        <tissue evidence="2">Old leaves</tissue>
    </source>
</reference>
<comment type="caution">
    <text evidence="2">The sequence shown here is derived from an EMBL/GenBank/DDBJ whole genome shotgun (WGS) entry which is preliminary data.</text>
</comment>
<dbReference type="EMBL" id="JBBPBN010001039">
    <property type="protein sequence ID" value="KAK8480392.1"/>
    <property type="molecule type" value="Genomic_DNA"/>
</dbReference>
<accession>A0ABR1ZIZ5</accession>
<proteinExistence type="predicted"/>
<dbReference type="EMBL" id="JBBPBN010001039">
    <property type="protein sequence ID" value="KAK8480391.1"/>
    <property type="molecule type" value="Genomic_DNA"/>
</dbReference>
<protein>
    <submittedName>
        <fullName evidence="2">Uncharacterized protein</fullName>
    </submittedName>
</protein>
<evidence type="ECO:0000313" key="2">
    <source>
        <dbReference type="EMBL" id="KAK8480392.1"/>
    </source>
</evidence>
<name>A0ABR1ZIZ5_9ROSI</name>